<keyword evidence="2" id="KW-0507">mRNA processing</keyword>
<accession>A0A8D2G498</accession>
<keyword evidence="3" id="KW-0747">Spliceosome</keyword>
<keyword evidence="5" id="KW-0539">Nucleus</keyword>
<name>A0A8D2G498_THEGE</name>
<dbReference type="Pfam" id="PF05700">
    <property type="entry name" value="BCAS2"/>
    <property type="match status" value="1"/>
</dbReference>
<evidence type="ECO:0000313" key="6">
    <source>
        <dbReference type="Ensembl" id="ENSTGEP00000032715.1"/>
    </source>
</evidence>
<dbReference type="GO" id="GO:0000974">
    <property type="term" value="C:Prp19 complex"/>
    <property type="evidence" value="ECO:0007669"/>
    <property type="project" value="TreeGrafter"/>
</dbReference>
<dbReference type="PANTHER" id="PTHR13296">
    <property type="entry name" value="BCAS2 PROTEIN"/>
    <property type="match status" value="1"/>
</dbReference>
<dbReference type="GO" id="GO:0071013">
    <property type="term" value="C:catalytic step 2 spliceosome"/>
    <property type="evidence" value="ECO:0007669"/>
    <property type="project" value="TreeGrafter"/>
</dbReference>
<dbReference type="Proteomes" id="UP000694411">
    <property type="component" value="Chromosome 1"/>
</dbReference>
<reference evidence="6" key="2">
    <citation type="submission" date="2025-08" db="UniProtKB">
        <authorList>
            <consortium name="Ensembl"/>
        </authorList>
    </citation>
    <scope>IDENTIFICATION</scope>
</reference>
<dbReference type="PANTHER" id="PTHR13296:SF3">
    <property type="entry name" value="PRE-MRNA-SPLICING FACTOR SPF27"/>
    <property type="match status" value="1"/>
</dbReference>
<evidence type="ECO:0000256" key="3">
    <source>
        <dbReference type="ARBA" id="ARBA00022728"/>
    </source>
</evidence>
<evidence type="ECO:0000256" key="2">
    <source>
        <dbReference type="ARBA" id="ARBA00022664"/>
    </source>
</evidence>
<evidence type="ECO:0000313" key="7">
    <source>
        <dbReference type="Proteomes" id="UP000694411"/>
    </source>
</evidence>
<dbReference type="GO" id="GO:0008380">
    <property type="term" value="P:RNA splicing"/>
    <property type="evidence" value="ECO:0007669"/>
    <property type="project" value="UniProtKB-KW"/>
</dbReference>
<protein>
    <submittedName>
        <fullName evidence="6">Uncharacterized protein</fullName>
    </submittedName>
</protein>
<reference evidence="6" key="3">
    <citation type="submission" date="2025-09" db="UniProtKB">
        <authorList>
            <consortium name="Ensembl"/>
        </authorList>
    </citation>
    <scope>IDENTIFICATION</scope>
</reference>
<proteinExistence type="predicted"/>
<organism evidence="6 7">
    <name type="scientific">Theropithecus gelada</name>
    <name type="common">Gelada baboon</name>
    <dbReference type="NCBI Taxonomy" id="9565"/>
    <lineage>
        <taxon>Eukaryota</taxon>
        <taxon>Metazoa</taxon>
        <taxon>Chordata</taxon>
        <taxon>Craniata</taxon>
        <taxon>Vertebrata</taxon>
        <taxon>Euteleostomi</taxon>
        <taxon>Mammalia</taxon>
        <taxon>Eutheria</taxon>
        <taxon>Euarchontoglires</taxon>
        <taxon>Primates</taxon>
        <taxon>Haplorrhini</taxon>
        <taxon>Catarrhini</taxon>
        <taxon>Cercopithecidae</taxon>
        <taxon>Cercopithecinae</taxon>
        <taxon>Theropithecus</taxon>
    </lineage>
</organism>
<keyword evidence="4" id="KW-0508">mRNA splicing</keyword>
<evidence type="ECO:0000256" key="4">
    <source>
        <dbReference type="ARBA" id="ARBA00023187"/>
    </source>
</evidence>
<keyword evidence="7" id="KW-1185">Reference proteome</keyword>
<dbReference type="GO" id="GO:0006397">
    <property type="term" value="P:mRNA processing"/>
    <property type="evidence" value="ECO:0007669"/>
    <property type="project" value="UniProtKB-KW"/>
</dbReference>
<evidence type="ECO:0000256" key="5">
    <source>
        <dbReference type="ARBA" id="ARBA00023242"/>
    </source>
</evidence>
<dbReference type="InterPro" id="IPR008409">
    <property type="entry name" value="SPF27"/>
</dbReference>
<reference evidence="6" key="1">
    <citation type="submission" date="2018-05" db="EMBL/GenBank/DDBJ databases">
        <title>Whole genome of Theropithecus gelada.</title>
        <authorList>
            <person name="Chiou K.L."/>
            <person name="Snyder-Mackler N."/>
        </authorList>
    </citation>
    <scope>NUCLEOTIDE SEQUENCE [LARGE SCALE GENOMIC DNA]</scope>
</reference>
<dbReference type="AlphaFoldDB" id="A0A8D2G498"/>
<dbReference type="Ensembl" id="ENSTGET00000038841.1">
    <property type="protein sequence ID" value="ENSTGEP00000032715.1"/>
    <property type="gene ID" value="ENSTGEG00000026134.1"/>
</dbReference>
<dbReference type="GO" id="GO:0071011">
    <property type="term" value="C:precatalytic spliceosome"/>
    <property type="evidence" value="ECO:0007669"/>
    <property type="project" value="TreeGrafter"/>
</dbReference>
<comment type="subcellular location">
    <subcellularLocation>
        <location evidence="1">Nucleus</location>
    </subcellularLocation>
</comment>
<sequence>MAGTVLVAGEVVVDAQLYFFFLFGDGVSLSYEAPGVQEAAAVLVEKETCRYQPTMNYLSYLTVPNYSAFETDIMRNEFERLAA</sequence>
<evidence type="ECO:0000256" key="1">
    <source>
        <dbReference type="ARBA" id="ARBA00004123"/>
    </source>
</evidence>